<protein>
    <submittedName>
        <fullName evidence="2">Chitinase</fullName>
    </submittedName>
</protein>
<dbReference type="PROSITE" id="PS50231">
    <property type="entry name" value="RICIN_B_LECTIN"/>
    <property type="match status" value="1"/>
</dbReference>
<dbReference type="SMART" id="SM00458">
    <property type="entry name" value="RICIN"/>
    <property type="match status" value="1"/>
</dbReference>
<name>A0A5N5ES82_9ACTN</name>
<comment type="caution">
    <text evidence="2">The sequence shown here is derived from an EMBL/GenBank/DDBJ whole genome shotgun (WGS) entry which is preliminary data.</text>
</comment>
<dbReference type="GO" id="GO:0005975">
    <property type="term" value="P:carbohydrate metabolic process"/>
    <property type="evidence" value="ECO:0007669"/>
    <property type="project" value="InterPro"/>
</dbReference>
<dbReference type="InterPro" id="IPR017853">
    <property type="entry name" value="GH"/>
</dbReference>
<dbReference type="Gene3D" id="3.20.20.80">
    <property type="entry name" value="Glycosidases"/>
    <property type="match status" value="1"/>
</dbReference>
<dbReference type="EMBL" id="VYUA01000002">
    <property type="protein sequence ID" value="KAB2593849.1"/>
    <property type="molecule type" value="Genomic_DNA"/>
</dbReference>
<evidence type="ECO:0000313" key="2">
    <source>
        <dbReference type="EMBL" id="KAB2593849.1"/>
    </source>
</evidence>
<dbReference type="SUPFAM" id="SSF50370">
    <property type="entry name" value="Ricin B-like lectins"/>
    <property type="match status" value="1"/>
</dbReference>
<dbReference type="InterPro" id="IPR001223">
    <property type="entry name" value="Glyco_hydro18_cat"/>
</dbReference>
<dbReference type="CDD" id="cd06543">
    <property type="entry name" value="GH18_PF-ChiA-like"/>
    <property type="match status" value="1"/>
</dbReference>
<dbReference type="PANTHER" id="PTHR42976:SF1">
    <property type="entry name" value="GH18 DOMAIN-CONTAINING PROTEIN-RELATED"/>
    <property type="match status" value="1"/>
</dbReference>
<gene>
    <name evidence="2" type="ORF">F5983_02150</name>
</gene>
<dbReference type="Gene3D" id="2.80.10.50">
    <property type="match status" value="2"/>
</dbReference>
<dbReference type="PANTHER" id="PTHR42976">
    <property type="entry name" value="BIFUNCTIONAL CHITINASE/LYSOZYME-RELATED"/>
    <property type="match status" value="1"/>
</dbReference>
<dbReference type="AlphaFoldDB" id="A0A5N5ES82"/>
<dbReference type="InterPro" id="IPR035992">
    <property type="entry name" value="Ricin_B-like_lectins"/>
</dbReference>
<dbReference type="InterPro" id="IPR000772">
    <property type="entry name" value="Ricin_B_lectin"/>
</dbReference>
<evidence type="ECO:0000313" key="3">
    <source>
        <dbReference type="Proteomes" id="UP000326907"/>
    </source>
</evidence>
<accession>A0A5N5ES82</accession>
<dbReference type="InterPro" id="IPR052750">
    <property type="entry name" value="GH18_Chitinase"/>
</dbReference>
<evidence type="ECO:0000259" key="1">
    <source>
        <dbReference type="PROSITE" id="PS51910"/>
    </source>
</evidence>
<dbReference type="Proteomes" id="UP000326907">
    <property type="component" value="Unassembled WGS sequence"/>
</dbReference>
<proteinExistence type="predicted"/>
<dbReference type="SUPFAM" id="SSF51445">
    <property type="entry name" value="(Trans)glycosidases"/>
    <property type="match status" value="1"/>
</dbReference>
<organism evidence="2 3">
    <name type="scientific">Streptomyces arboris</name>
    <dbReference type="NCBI Taxonomy" id="2600619"/>
    <lineage>
        <taxon>Bacteria</taxon>
        <taxon>Bacillati</taxon>
        <taxon>Actinomycetota</taxon>
        <taxon>Actinomycetes</taxon>
        <taxon>Kitasatosporales</taxon>
        <taxon>Streptomycetaceae</taxon>
        <taxon>Streptomyces</taxon>
    </lineage>
</organism>
<feature type="domain" description="GH18" evidence="1">
    <location>
        <begin position="185"/>
        <end position="472"/>
    </location>
</feature>
<reference evidence="2 3" key="1">
    <citation type="submission" date="2019-09" db="EMBL/GenBank/DDBJ databases">
        <authorList>
            <person name="Liu P."/>
        </authorList>
    </citation>
    <scope>NUCLEOTIDE SEQUENCE [LARGE SCALE GENOMIC DNA]</scope>
    <source>
        <strain evidence="2 3">TRM68085</strain>
    </source>
</reference>
<keyword evidence="3" id="KW-1185">Reference proteome</keyword>
<dbReference type="RefSeq" id="WP_151508758.1">
    <property type="nucleotide sequence ID" value="NZ_JBMVCA010000015.1"/>
</dbReference>
<dbReference type="PROSITE" id="PS51910">
    <property type="entry name" value="GH18_2"/>
    <property type="match status" value="1"/>
</dbReference>
<dbReference type="Pfam" id="PF00652">
    <property type="entry name" value="Ricin_B_lectin"/>
    <property type="match status" value="1"/>
</dbReference>
<sequence>MTDTPPPRPGTLGRLRRLRRLALPGLLIIAMAAFLSPGAPANAVEIAAVGQITGIGGKCVDVAGASSANGTAIQLYDCNGTGAQQWDVRSDGTVRALGKCLDAKDGATANGTVIQLWDCNGTAAQRWGISAARDIVSVPADKCLDATGNSSANGTRLQLWTCTGAANQKWTAPAGGSNPDPGGPPMAVAPYLYNGWGSPPSPTTVMNATGVKWFTLAFVLSNGYCNPQWDGGRPLTGGVDQQTINTVRAAGGDVIPSFGGWSGNKLESSCGSAGELAAAYQKVINAYGLKAIDIDIEAAAYDSPTVQQRTVDALRTIRADNPGIKLYITFGTGQNGPDTSLINRAAQAGLTVDSWTIMPFNFGGNGQNMGTLSVRAAEGLKTAVKNAYGYSDDQAYRHTGISSMNGTTDVGETITVADFRTILAYAQQRHLSRLTFWSVNRDRPCTGGGADTCSGVGQQPWDFTRVLAQYRG</sequence>